<organism evidence="2 3">
    <name type="scientific">Pseudoalteromonas phenolica</name>
    <dbReference type="NCBI Taxonomy" id="161398"/>
    <lineage>
        <taxon>Bacteria</taxon>
        <taxon>Pseudomonadati</taxon>
        <taxon>Pseudomonadota</taxon>
        <taxon>Gammaproteobacteria</taxon>
        <taxon>Alteromonadales</taxon>
        <taxon>Pseudoalteromonadaceae</taxon>
        <taxon>Pseudoalteromonas</taxon>
    </lineage>
</organism>
<dbReference type="InterPro" id="IPR011059">
    <property type="entry name" value="Metal-dep_hydrolase_composite"/>
</dbReference>
<evidence type="ECO:0000313" key="3">
    <source>
        <dbReference type="Proteomes" id="UP000307362"/>
    </source>
</evidence>
<dbReference type="Proteomes" id="UP000307362">
    <property type="component" value="Unassembled WGS sequence"/>
</dbReference>
<comment type="caution">
    <text evidence="2">The sequence shown here is derived from an EMBL/GenBank/DDBJ whole genome shotgun (WGS) entry which is preliminary data.</text>
</comment>
<feature type="non-terminal residue" evidence="2">
    <location>
        <position position="1"/>
    </location>
</feature>
<dbReference type="EMBL" id="PNCM01000150">
    <property type="protein sequence ID" value="TMP77094.1"/>
    <property type="molecule type" value="Genomic_DNA"/>
</dbReference>
<protein>
    <submittedName>
        <fullName evidence="2">N-acetylglucosamine-6-phosphate deacetylase</fullName>
    </submittedName>
</protein>
<gene>
    <name evidence="2" type="ORF">CWB73_20785</name>
</gene>
<sequence>EAINMASLVPATYLNMDNELGSIEVGKIAHFSLLDDVFQVQHANLFGKQIF</sequence>
<reference evidence="3" key="2">
    <citation type="submission" date="2019-06" db="EMBL/GenBank/DDBJ databases">
        <title>Co-occurence of chitin degradation, pigmentation and bioactivity in marine Pseudoalteromonas.</title>
        <authorList>
            <person name="Sonnenschein E.C."/>
            <person name="Bech P.K."/>
        </authorList>
    </citation>
    <scope>NUCLEOTIDE SEQUENCE [LARGE SCALE GENOMIC DNA]</scope>
    <source>
        <strain evidence="3">S1189</strain>
    </source>
</reference>
<reference evidence="2 3" key="1">
    <citation type="submission" date="2017-12" db="EMBL/GenBank/DDBJ databases">
        <authorList>
            <person name="Paulsen S."/>
            <person name="Gram L.K."/>
        </authorList>
    </citation>
    <scope>NUCLEOTIDE SEQUENCE [LARGE SCALE GENOMIC DNA]</scope>
    <source>
        <strain evidence="2 3">S1189</strain>
    </source>
</reference>
<dbReference type="AlphaFoldDB" id="A0A5S3YM61"/>
<name>A0A5S3YM61_9GAMM</name>
<feature type="domain" description="Amidohydrolase-related" evidence="1">
    <location>
        <begin position="1"/>
        <end position="36"/>
    </location>
</feature>
<evidence type="ECO:0000259" key="1">
    <source>
        <dbReference type="Pfam" id="PF01979"/>
    </source>
</evidence>
<dbReference type="OrthoDB" id="9776488at2"/>
<accession>A0A5S3YM61</accession>
<dbReference type="Pfam" id="PF01979">
    <property type="entry name" value="Amidohydro_1"/>
    <property type="match status" value="1"/>
</dbReference>
<dbReference type="InterPro" id="IPR006680">
    <property type="entry name" value="Amidohydro-rel"/>
</dbReference>
<evidence type="ECO:0000313" key="2">
    <source>
        <dbReference type="EMBL" id="TMP77094.1"/>
    </source>
</evidence>
<proteinExistence type="predicted"/>
<dbReference type="Gene3D" id="2.30.40.10">
    <property type="entry name" value="Urease, subunit C, domain 1"/>
    <property type="match status" value="1"/>
</dbReference>
<dbReference type="GO" id="GO:0016810">
    <property type="term" value="F:hydrolase activity, acting on carbon-nitrogen (but not peptide) bonds"/>
    <property type="evidence" value="ECO:0007669"/>
    <property type="project" value="InterPro"/>
</dbReference>